<gene>
    <name evidence="1" type="ORF">SDC9_08007</name>
</gene>
<organism evidence="1">
    <name type="scientific">bioreactor metagenome</name>
    <dbReference type="NCBI Taxonomy" id="1076179"/>
    <lineage>
        <taxon>unclassified sequences</taxon>
        <taxon>metagenomes</taxon>
        <taxon>ecological metagenomes</taxon>
    </lineage>
</organism>
<name>A0A644T7C0_9ZZZZ</name>
<protein>
    <submittedName>
        <fullName evidence="1">Uncharacterized protein</fullName>
    </submittedName>
</protein>
<proteinExistence type="predicted"/>
<comment type="caution">
    <text evidence="1">The sequence shown here is derived from an EMBL/GenBank/DDBJ whole genome shotgun (WGS) entry which is preliminary data.</text>
</comment>
<reference evidence="1" key="1">
    <citation type="submission" date="2019-08" db="EMBL/GenBank/DDBJ databases">
        <authorList>
            <person name="Kucharzyk K."/>
            <person name="Murdoch R.W."/>
            <person name="Higgins S."/>
            <person name="Loffler F."/>
        </authorList>
    </citation>
    <scope>NUCLEOTIDE SEQUENCE</scope>
</reference>
<dbReference type="EMBL" id="VSSQ01000017">
    <property type="protein sequence ID" value="MPL62387.1"/>
    <property type="molecule type" value="Genomic_DNA"/>
</dbReference>
<sequence length="350" mass="40508">MKNLEKTFNSEKEEVKEVKKTQTETLSALAAKNSIRELLPVVRKLKEISDNYLGEEKKYISKDTESKIRREILTEEEEILSSLFTTIPKEDTISYDKYKKSFIFENNKISPGEIVSSQRLGVNFSLQKSILETGEGKRLAKILREKKITSIITEKYSKDLAKNLKEEFKSKDLLKSKAYEEIEKRNTEENKDKLGIKAEKIFIGLLESLSIDRPDLDFKVHEANPFQDVENKIDFIIERRNKKRGVGIEENDTESLRTVGIQFTTATAKKEHKLDQIQKAKNKIKDIDDIVYVEIDSMVLRKAISEAEKTNNKFINPVKFLPEKIKNQLLKNLFTGILNEKEIESLNKNV</sequence>
<evidence type="ECO:0000313" key="1">
    <source>
        <dbReference type="EMBL" id="MPL62387.1"/>
    </source>
</evidence>
<accession>A0A644T7C0</accession>
<dbReference type="AlphaFoldDB" id="A0A644T7C0"/>